<dbReference type="PANTHER" id="PTHR22916:SF3">
    <property type="entry name" value="UDP-GLCNAC:BETAGAL BETA-1,3-N-ACETYLGLUCOSAMINYLTRANSFERASE-LIKE PROTEIN 1"/>
    <property type="match status" value="1"/>
</dbReference>
<feature type="domain" description="Glycosyltransferase 2-like" evidence="1">
    <location>
        <begin position="8"/>
        <end position="136"/>
    </location>
</feature>
<evidence type="ECO:0000313" key="5">
    <source>
        <dbReference type="EMBL" id="OTA83848.1"/>
    </source>
</evidence>
<evidence type="ECO:0000313" key="3">
    <source>
        <dbReference type="EMBL" id="NME22962.1"/>
    </source>
</evidence>
<dbReference type="OrthoDB" id="9802649at2"/>
<evidence type="ECO:0000259" key="1">
    <source>
        <dbReference type="Pfam" id="PF00535"/>
    </source>
</evidence>
<organism evidence="2">
    <name type="scientific">Limosilactobacillus reuteri</name>
    <name type="common">Lactobacillus reuteri</name>
    <dbReference type="NCBI Taxonomy" id="1598"/>
    <lineage>
        <taxon>Bacteria</taxon>
        <taxon>Bacillati</taxon>
        <taxon>Bacillota</taxon>
        <taxon>Bacilli</taxon>
        <taxon>Lactobacillales</taxon>
        <taxon>Lactobacillaceae</taxon>
        <taxon>Limosilactobacillus</taxon>
    </lineage>
</organism>
<dbReference type="EMBL" id="LN887264">
    <property type="protein sequence ID" value="CUR37393.1"/>
    <property type="molecule type" value="Genomic_DNA"/>
</dbReference>
<dbReference type="Gene3D" id="3.90.550.10">
    <property type="entry name" value="Spore Coat Polysaccharide Biosynthesis Protein SpsA, Chain A"/>
    <property type="match status" value="1"/>
</dbReference>
<reference evidence="4 6" key="3">
    <citation type="submission" date="2016-10" db="EMBL/GenBank/DDBJ databases">
        <title>Genome sequence of Lactobacillus reuteri 121, a source of glucan and fructan exopolysaccharides.</title>
        <authorList>
            <person name="Gangoiti J."/>
            <person name="Lammerts Van Bueren A."/>
            <person name="Dijkhuizen L."/>
        </authorList>
    </citation>
    <scope>NUCLEOTIDE SEQUENCE [LARGE SCALE GENOMIC DNA]</scope>
    <source>
        <strain evidence="4 6">121</strain>
    </source>
</reference>
<protein>
    <submittedName>
        <fullName evidence="2">Alpha-L-Rha alpha-1,3-L-rhamnosyltransferase</fullName>
    </submittedName>
    <submittedName>
        <fullName evidence="3">Glycosyltransferase family 2 protein</fullName>
    </submittedName>
</protein>
<reference evidence="3 8" key="4">
    <citation type="submission" date="2020-04" db="EMBL/GenBank/DDBJ databases">
        <authorList>
            <person name="Hitch T.C.A."/>
            <person name="Wylensek D."/>
            <person name="Clavel T."/>
        </authorList>
    </citation>
    <scope>NUCLEOTIDE SEQUENCE [LARGE SCALE GENOMIC DNA]</scope>
    <source>
        <strain evidence="3 8">WCA-386-APC-4I</strain>
    </source>
</reference>
<evidence type="ECO:0000313" key="6">
    <source>
        <dbReference type="Proteomes" id="UP000184174"/>
    </source>
</evidence>
<evidence type="ECO:0000313" key="2">
    <source>
        <dbReference type="EMBL" id="CUR37393.1"/>
    </source>
</evidence>
<dbReference type="CDD" id="cd04196">
    <property type="entry name" value="GT_2_like_d"/>
    <property type="match status" value="1"/>
</dbReference>
<gene>
    <name evidence="5" type="ORF">BHL83_07710</name>
    <name evidence="4" type="ORF">BJI45_10920</name>
    <name evidence="3" type="ORF">HF865_09795</name>
    <name evidence="2" type="ORF">LRLP16767_LRPG3B_01190</name>
</gene>
<evidence type="ECO:0000313" key="8">
    <source>
        <dbReference type="Proteomes" id="UP000587270"/>
    </source>
</evidence>
<dbReference type="AlphaFoldDB" id="A0A0U5JHP9"/>
<accession>A0A0U5JHP9</accession>
<dbReference type="EMBL" id="MKQH01000014">
    <property type="protein sequence ID" value="OJI11054.1"/>
    <property type="molecule type" value="Genomic_DNA"/>
</dbReference>
<dbReference type="Pfam" id="PF00535">
    <property type="entry name" value="Glycos_transf_2"/>
    <property type="match status" value="1"/>
</dbReference>
<dbReference type="GO" id="GO:0016758">
    <property type="term" value="F:hexosyltransferase activity"/>
    <property type="evidence" value="ECO:0007669"/>
    <property type="project" value="UniProtKB-ARBA"/>
</dbReference>
<evidence type="ECO:0000313" key="7">
    <source>
        <dbReference type="Proteomes" id="UP000194219"/>
    </source>
</evidence>
<dbReference type="Proteomes" id="UP000587270">
    <property type="component" value="Unassembled WGS sequence"/>
</dbReference>
<evidence type="ECO:0000313" key="4">
    <source>
        <dbReference type="EMBL" id="OJI11054.1"/>
    </source>
</evidence>
<dbReference type="EMBL" id="MIMV01000206">
    <property type="protein sequence ID" value="OTA83848.1"/>
    <property type="molecule type" value="Genomic_DNA"/>
</dbReference>
<dbReference type="Proteomes" id="UP000184174">
    <property type="component" value="Unassembled WGS sequence"/>
</dbReference>
<proteinExistence type="predicted"/>
<dbReference type="Proteomes" id="UP000194219">
    <property type="component" value="Unassembled WGS sequence"/>
</dbReference>
<sequence length="319" mass="37198">MTQEKVAILMSTYNGEKYLTEQIESIQKQTNNNWHLYIRDDGSTDKTPIILSDFAKDDKRITFFNREHICNLGVVKSFMDLLANIDADLYMFSDQDDVWKKDKIQRALTLIKKEKYLEIPICLHTELQIVNNNLETIELMKRGRVWSDFQHFLFGNCVTGCTVMINQKLKEKLRINSVNWDKVAMHDWWFAEIAAAFGKVIYDSTPTILYRQHIDNVVGGSDSQAPQQLIRRFFNLSGELDGFLLMTKMANEFQRLYNGEITGKNAEYLKAYANLSKDSSFTNNLKLALKLPPVRSHLRGQLMLDYLMIRYPSKFLYTK</sequence>
<reference evidence="2" key="1">
    <citation type="submission" date="2015-10" db="EMBL/GenBank/DDBJ databases">
        <authorList>
            <person name="Gilbert D.G."/>
        </authorList>
    </citation>
    <scope>NUCLEOTIDE SEQUENCE</scope>
    <source>
        <strain evidence="2">Pg-3b</strain>
    </source>
</reference>
<name>A0A0U5JHP9_LIMRT</name>
<dbReference type="RefSeq" id="WP_063164426.1">
    <property type="nucleotide sequence ID" value="NZ_CAKMAY010000027.1"/>
</dbReference>
<dbReference type="InterPro" id="IPR029044">
    <property type="entry name" value="Nucleotide-diphossugar_trans"/>
</dbReference>
<dbReference type="PANTHER" id="PTHR22916">
    <property type="entry name" value="GLYCOSYLTRANSFERASE"/>
    <property type="match status" value="1"/>
</dbReference>
<keyword evidence="2" id="KW-0808">Transferase</keyword>
<dbReference type="SUPFAM" id="SSF53448">
    <property type="entry name" value="Nucleotide-diphospho-sugar transferases"/>
    <property type="match status" value="1"/>
</dbReference>
<dbReference type="InterPro" id="IPR001173">
    <property type="entry name" value="Glyco_trans_2-like"/>
</dbReference>
<reference evidence="5 7" key="2">
    <citation type="submission" date="2016-09" db="EMBL/GenBank/DDBJ databases">
        <title>Lactobacillus reuteri KLR3006, genome sequencing and assembly.</title>
        <authorList>
            <person name="Lee J.-Y."/>
            <person name="Kim E.B."/>
            <person name="Choi Y.-J."/>
        </authorList>
    </citation>
    <scope>NUCLEOTIDE SEQUENCE [LARGE SCALE GENOMIC DNA]</scope>
    <source>
        <strain evidence="5 7">KLR3006</strain>
    </source>
</reference>
<dbReference type="EMBL" id="JABAFN010000053">
    <property type="protein sequence ID" value="NME22962.1"/>
    <property type="molecule type" value="Genomic_DNA"/>
</dbReference>